<dbReference type="InterPro" id="IPR011009">
    <property type="entry name" value="Kinase-like_dom_sf"/>
</dbReference>
<feature type="transmembrane region" description="Helical" evidence="7">
    <location>
        <begin position="1769"/>
        <end position="1791"/>
    </location>
</feature>
<dbReference type="GO" id="GO:0005634">
    <property type="term" value="C:nucleus"/>
    <property type="evidence" value="ECO:0007669"/>
    <property type="project" value="TreeGrafter"/>
</dbReference>
<feature type="compositionally biased region" description="Acidic residues" evidence="6">
    <location>
        <begin position="579"/>
        <end position="591"/>
    </location>
</feature>
<evidence type="ECO:0000256" key="6">
    <source>
        <dbReference type="SAM" id="MobiDB-lite"/>
    </source>
</evidence>
<evidence type="ECO:0000256" key="4">
    <source>
        <dbReference type="ARBA" id="ARBA00022838"/>
    </source>
</evidence>
<keyword evidence="3" id="KW-0158">Chromosome</keyword>
<dbReference type="KEGG" id="mbe:MBM_01282"/>
<dbReference type="Proteomes" id="UP000006753">
    <property type="component" value="Unassembled WGS sequence"/>
</dbReference>
<dbReference type="InterPro" id="IPR012572">
    <property type="entry name" value="Mad3/Bub1_II"/>
</dbReference>
<dbReference type="Pfam" id="PF07690">
    <property type="entry name" value="MFS_1"/>
    <property type="match status" value="1"/>
</dbReference>
<feature type="domain" description="Protein kinase" evidence="8">
    <location>
        <begin position="869"/>
        <end position="1174"/>
    </location>
</feature>
<sequence>MSVSEDLIDFEIIENQKENIQSLPQGRSARALASMFSPSPLHKLNTPTPSDTQNLHDVMRSEYENELLNISESDDPLDIYDRYVRWTMDAYPSAQATPASQLLPLLERATKTFQNSAQYKNDPRYLKLWLSYIRFFSDAPRETFAFLARHNIGEGLALFYEEFAAWLEGAGRWTQAEEVYKMGIEKEARPTPRLLRKYNEFQQRFEQRPADANEPSSPALPTVRPALAAKIDPYAAAAIRDPQAPRPSSGVGGGVAKSGKQKLQIFSDAGDAGPTPESSEGTKGWESIGSLADRKKENVMEPKPWVGETMKAGGKKSSTKLAVFKDEVRSILLPSHADIDDHRTNDCQLRLYVIQNSLPTRFNYPQVTDPAQQQVTVNPKGRMERVHVNLEAIYPTPDEIGSELSLEELRAISRGWLSKVWEPENAPTRTLKTPSTGETSWVNVDTVAREVSKLVLARDPPALDENGVAKPKGKRMKLKEVNETQIIKAKLSSPSGPKMKKRKASKEQTVTLHTRAAMDDIYDLFNQTLPASGGQVEEEIEVEDEDEESEDDDDMTTDGDYTSGGESTGTGRLLTTSEAGDDDRDDGDDETSDVKSVSEWSEFTARKHIPDLEDDEDTRGSRATDTNDEFLEANEVGIHAVEEHEELSTPISQEPPAVTRTSFVPVPPEDYEPPLRPYRDATQVSQNKLPFMTPIAEKTESTLGLPTMRHDKNYFASKTPSRGKGSRKPPVRLDILGSSPFKEIINESKPTERIPQPQLGKSNKTKPTSLAPTVVPLAKSIVQTGPSIKDAQCNPVDDYTRSQILEALHPPLSSYAGFFDHSSETLGRTNELKKYAKAISKMSKNSSDKTATNLSVPPILEFPGIERKYIVKRELGAGAFAPVYLLESIAAKQVEDHKNPNMISKKRRGGKRLEALKMEEPPSAWEFHITRQAKLRLSHSRVADSVIDVYEMHLYADECYLIEEFRDQGTLLDIINLARMDAKPTSAGPGVMDESLVMFFTIELFRTIESLHAQGILHGDLKADNCLVRLDPIPDDNVWSQKYRRDGSGGWGKKGVALIDFGRGIDMRNFRPDVQFIADWKTGPADCAEMRELRPWTYQIDYHGLAGIIHSMLFGKYIDTIADKSTGLGGNKSWRIREGLKRYWQTEIWSSVFDLLLNPTANVGGEEGGKMPVLKGMRGCRERMEEWLEGNSEKGQGLQAGLRRLEQTLGSRKKWLEGSKYNSLKVKVRQAPTAASQQWSQQAGENTEPIKAQSAMGPNFPSMSFASSSGYLAISFDGLDLSEILSRGFARWWLIDPAVTEAPTFEALRSEGSDRRSKWHIRLEVRGSQALATGSRIPDKLSKRQEGKLIVIQEGREVFECSCACVLGCSGACWETEIHCAMKLVAKCLSIQAHCKILQPSKLPQLPSSLGSLDPGESRGRDSASPPQDAPLKQVTTKDVEENVEEKVEDISTFDVQQTKKLLRKIDWHLIPFLSLLYLLSFLDRTNIGNAKLFGLEKSLNMKGMQYNTALFEAGNMTRKASDRFSRDLCTLRGSLKHDPQEMESLTDFKGLVIARVFLGMAESGLFPGVNYYITLWYARKECAFRAAIFFSAATVAGAFGGLLARLINEMDGTGGRPGWAWIFILEGLLTVVVAFVAFWAMSDNPQTATFLTTEEAKEVYLRLKHDNEYATFPLIHIRRPFLIRFQRFSASLRHKVHDPRLRGLENLASVRQATTDSLVFSTGILGRDVPTPDSCFQHTLTIRSFLSIFSLTAIVGYILLLSTDIPGVQYTGTFLAASGVYPAIPIMVMWNGNNIGGSTKRGVGIAIQIGFGNCGGVIASFIYRNQDAPRYYLGHGTCLGFLGMSFILILAQMAILKFINKRRDKDHPHPSTYTTEMKVAERDNGDQASFFRYTI</sequence>
<feature type="transmembrane region" description="Helical" evidence="7">
    <location>
        <begin position="1587"/>
        <end position="1608"/>
    </location>
</feature>
<feature type="transmembrane region" description="Helical" evidence="7">
    <location>
        <begin position="1745"/>
        <end position="1763"/>
    </location>
</feature>
<dbReference type="eggNOG" id="KOG2533">
    <property type="taxonomic scope" value="Eukaryota"/>
</dbReference>
<feature type="region of interest" description="Disordered" evidence="6">
    <location>
        <begin position="748"/>
        <end position="769"/>
    </location>
</feature>
<feature type="transmembrane region" description="Helical" evidence="7">
    <location>
        <begin position="1803"/>
        <end position="1823"/>
    </location>
</feature>
<evidence type="ECO:0000259" key="9">
    <source>
        <dbReference type="PROSITE" id="PS51489"/>
    </source>
</evidence>
<dbReference type="InterPro" id="IPR011701">
    <property type="entry name" value="MFS"/>
</dbReference>
<dbReference type="PROSITE" id="PS50011">
    <property type="entry name" value="PROTEIN_KINASE_DOM"/>
    <property type="match status" value="1"/>
</dbReference>
<accession>K1WSL9</accession>
<evidence type="ECO:0000256" key="3">
    <source>
        <dbReference type="ARBA" id="ARBA00022454"/>
    </source>
</evidence>
<dbReference type="PANTHER" id="PTHR14030:SF4">
    <property type="entry name" value="BUB1 KINASE, ISOFORM A-RELATED"/>
    <property type="match status" value="1"/>
</dbReference>
<feature type="compositionally biased region" description="Polar residues" evidence="6">
    <location>
        <begin position="569"/>
        <end position="578"/>
    </location>
</feature>
<feature type="region of interest" description="Disordered" evidence="6">
    <location>
        <begin position="714"/>
        <end position="733"/>
    </location>
</feature>
<keyword evidence="7" id="KW-0812">Transmembrane</keyword>
<feature type="region of interest" description="Disordered" evidence="6">
    <location>
        <begin position="267"/>
        <end position="301"/>
    </location>
</feature>
<dbReference type="InterPro" id="IPR013212">
    <property type="entry name" value="Mad3/Bub1_I"/>
</dbReference>
<feature type="region of interest" description="Disordered" evidence="6">
    <location>
        <begin position="530"/>
        <end position="628"/>
    </location>
</feature>
<feature type="region of interest" description="Disordered" evidence="6">
    <location>
        <begin position="1406"/>
        <end position="1438"/>
    </location>
</feature>
<dbReference type="Gene3D" id="1.20.1250.20">
    <property type="entry name" value="MFS general substrate transporter like domains"/>
    <property type="match status" value="1"/>
</dbReference>
<dbReference type="SUPFAM" id="SSF103473">
    <property type="entry name" value="MFS general substrate transporter"/>
    <property type="match status" value="1"/>
</dbReference>
<dbReference type="PANTHER" id="PTHR14030">
    <property type="entry name" value="MITOTIC CHECKPOINT SERINE/THREONINE-PROTEIN KINASE BUB1"/>
    <property type="match status" value="1"/>
</dbReference>
<dbReference type="InterPro" id="IPR008271">
    <property type="entry name" value="Ser/Thr_kinase_AS"/>
</dbReference>
<keyword evidence="11" id="KW-1185">Reference proteome</keyword>
<feature type="transmembrane region" description="Helical" evidence="7">
    <location>
        <begin position="1835"/>
        <end position="1857"/>
    </location>
</feature>
<name>K1WSL9_MARBU</name>
<dbReference type="PROSITE" id="PS00108">
    <property type="entry name" value="PROTEIN_KINASE_ST"/>
    <property type="match status" value="1"/>
</dbReference>
<feature type="domain" description="BUB1 N-terminal" evidence="9">
    <location>
        <begin position="63"/>
        <end position="222"/>
    </location>
</feature>
<keyword evidence="4" id="KW-0995">Kinetochore</keyword>
<feature type="transmembrane region" description="Helical" evidence="7">
    <location>
        <begin position="1620"/>
        <end position="1642"/>
    </location>
</feature>
<dbReference type="Pfam" id="PF08311">
    <property type="entry name" value="Mad3_BUB1_I"/>
    <property type="match status" value="1"/>
</dbReference>
<dbReference type="SMART" id="SM00220">
    <property type="entry name" value="S_TKc"/>
    <property type="match status" value="1"/>
</dbReference>
<dbReference type="GO" id="GO:0032991">
    <property type="term" value="C:protein-containing complex"/>
    <property type="evidence" value="ECO:0007669"/>
    <property type="project" value="UniProtKB-ARBA"/>
</dbReference>
<dbReference type="InterPro" id="IPR000719">
    <property type="entry name" value="Prot_kinase_dom"/>
</dbReference>
<dbReference type="SUPFAM" id="SSF56112">
    <property type="entry name" value="Protein kinase-like (PK-like)"/>
    <property type="match status" value="1"/>
</dbReference>
<dbReference type="HOGENOM" id="CLU_002115_1_0_1"/>
<gene>
    <name evidence="10" type="ORF">MBM_01282</name>
</gene>
<evidence type="ECO:0000256" key="1">
    <source>
        <dbReference type="ARBA" id="ARBA00004141"/>
    </source>
</evidence>
<dbReference type="GO" id="GO:0016020">
    <property type="term" value="C:membrane"/>
    <property type="evidence" value="ECO:0007669"/>
    <property type="project" value="UniProtKB-SubCell"/>
</dbReference>
<evidence type="ECO:0000313" key="10">
    <source>
        <dbReference type="EMBL" id="EKD20600.1"/>
    </source>
</evidence>
<evidence type="ECO:0000256" key="5">
    <source>
        <dbReference type="ARBA" id="ARBA00023328"/>
    </source>
</evidence>
<dbReference type="EMBL" id="JH921429">
    <property type="protein sequence ID" value="EKD20600.1"/>
    <property type="molecule type" value="Genomic_DNA"/>
</dbReference>
<organism evidence="10 11">
    <name type="scientific">Marssonina brunnea f. sp. multigermtubi (strain MB_m1)</name>
    <name type="common">Marssonina leaf spot fungus</name>
    <dbReference type="NCBI Taxonomy" id="1072389"/>
    <lineage>
        <taxon>Eukaryota</taxon>
        <taxon>Fungi</taxon>
        <taxon>Dikarya</taxon>
        <taxon>Ascomycota</taxon>
        <taxon>Pezizomycotina</taxon>
        <taxon>Leotiomycetes</taxon>
        <taxon>Helotiales</taxon>
        <taxon>Drepanopezizaceae</taxon>
        <taxon>Drepanopeziza</taxon>
    </lineage>
</organism>
<feature type="region of interest" description="Disordered" evidence="6">
    <location>
        <begin position="240"/>
        <end position="259"/>
    </location>
</feature>
<dbReference type="FunFam" id="1.25.40.430:FF:000003">
    <property type="entry name" value="Checkpoint serine/threonine-protein kinase BUB1"/>
    <property type="match status" value="1"/>
</dbReference>
<proteinExistence type="predicted"/>
<dbReference type="InParanoid" id="K1WSL9"/>
<dbReference type="STRING" id="1072389.K1WSL9"/>
<dbReference type="CDD" id="cd13981">
    <property type="entry name" value="STKc_Bub1_BubR1"/>
    <property type="match status" value="1"/>
</dbReference>
<dbReference type="GO" id="GO:0007094">
    <property type="term" value="P:mitotic spindle assembly checkpoint signaling"/>
    <property type="evidence" value="ECO:0007669"/>
    <property type="project" value="InterPro"/>
</dbReference>
<dbReference type="GO" id="GO:0051754">
    <property type="term" value="P:meiotic sister chromatid cohesion, centromeric"/>
    <property type="evidence" value="ECO:0007669"/>
    <property type="project" value="TreeGrafter"/>
</dbReference>
<evidence type="ECO:0000256" key="7">
    <source>
        <dbReference type="SAM" id="Phobius"/>
    </source>
</evidence>
<keyword evidence="10" id="KW-0808">Transferase</keyword>
<evidence type="ECO:0000256" key="2">
    <source>
        <dbReference type="ARBA" id="ARBA00004629"/>
    </source>
</evidence>
<evidence type="ECO:0000313" key="11">
    <source>
        <dbReference type="Proteomes" id="UP000006753"/>
    </source>
</evidence>
<dbReference type="Gene3D" id="1.25.40.430">
    <property type="match status" value="1"/>
</dbReference>
<dbReference type="Pfam" id="PF00069">
    <property type="entry name" value="Pkinase"/>
    <property type="match status" value="1"/>
</dbReference>
<dbReference type="InterPro" id="IPR015661">
    <property type="entry name" value="Bub1/Mad3"/>
</dbReference>
<protein>
    <submittedName>
        <fullName evidence="10">Kinase domain containing protein</fullName>
    </submittedName>
</protein>
<keyword evidence="10" id="KW-0418">Kinase</keyword>
<dbReference type="OrthoDB" id="248495at2759"/>
<keyword evidence="7" id="KW-1133">Transmembrane helix</keyword>
<keyword evidence="7" id="KW-0472">Membrane</keyword>
<evidence type="ECO:0000259" key="8">
    <source>
        <dbReference type="PROSITE" id="PS50011"/>
    </source>
</evidence>
<feature type="compositionally biased region" description="Polar residues" evidence="6">
    <location>
        <begin position="759"/>
        <end position="769"/>
    </location>
</feature>
<dbReference type="GO" id="GO:0022857">
    <property type="term" value="F:transmembrane transporter activity"/>
    <property type="evidence" value="ECO:0007669"/>
    <property type="project" value="InterPro"/>
</dbReference>
<dbReference type="eggNOG" id="KOG1166">
    <property type="taxonomic scope" value="Eukaryota"/>
</dbReference>
<dbReference type="GO" id="GO:0004672">
    <property type="term" value="F:protein kinase activity"/>
    <property type="evidence" value="ECO:0007669"/>
    <property type="project" value="InterPro"/>
</dbReference>
<keyword evidence="5" id="KW-0137">Centromere</keyword>
<feature type="compositionally biased region" description="Acidic residues" evidence="6">
    <location>
        <begin position="536"/>
        <end position="557"/>
    </location>
</feature>
<dbReference type="GO" id="GO:0000776">
    <property type="term" value="C:kinetochore"/>
    <property type="evidence" value="ECO:0007669"/>
    <property type="project" value="UniProtKB-KW"/>
</dbReference>
<dbReference type="FunCoup" id="K1WSL9">
    <property type="interactions" value="453"/>
</dbReference>
<dbReference type="GO" id="GO:0005524">
    <property type="term" value="F:ATP binding"/>
    <property type="evidence" value="ECO:0007669"/>
    <property type="project" value="InterPro"/>
</dbReference>
<dbReference type="SMART" id="SM00777">
    <property type="entry name" value="Mad3_BUB1_I"/>
    <property type="match status" value="1"/>
</dbReference>
<dbReference type="PROSITE" id="PS51489">
    <property type="entry name" value="BUB1_N"/>
    <property type="match status" value="1"/>
</dbReference>
<dbReference type="Gene3D" id="1.10.510.10">
    <property type="entry name" value="Transferase(Phosphotransferase) domain 1"/>
    <property type="match status" value="1"/>
</dbReference>
<dbReference type="Pfam" id="PF08171">
    <property type="entry name" value="Mad3_BUB1_II"/>
    <property type="match status" value="1"/>
</dbReference>
<reference evidence="10 11" key="1">
    <citation type="journal article" date="2012" name="BMC Genomics">
        <title>Sequencing the genome of Marssonina brunnea reveals fungus-poplar co-evolution.</title>
        <authorList>
            <person name="Zhu S."/>
            <person name="Cao Y.-Z."/>
            <person name="Jiang C."/>
            <person name="Tan B.-Y."/>
            <person name="Wang Z."/>
            <person name="Feng S."/>
            <person name="Zhang L."/>
            <person name="Su X.-H."/>
            <person name="Brejova B."/>
            <person name="Vinar T."/>
            <person name="Xu M."/>
            <person name="Wang M.-X."/>
            <person name="Zhang S.-G."/>
            <person name="Huang M.-R."/>
            <person name="Wu R."/>
            <person name="Zhou Y."/>
        </authorList>
    </citation>
    <scope>NUCLEOTIDE SEQUENCE [LARGE SCALE GENOMIC DNA]</scope>
    <source>
        <strain evidence="10 11">MB_m1</strain>
    </source>
</reference>
<dbReference type="InterPro" id="IPR036259">
    <property type="entry name" value="MFS_trans_sf"/>
</dbReference>
<comment type="subcellular location">
    <subcellularLocation>
        <location evidence="2">Chromosome</location>
        <location evidence="2">Centromere</location>
        <location evidence="2">Kinetochore</location>
    </subcellularLocation>
    <subcellularLocation>
        <location evidence="1">Membrane</location>
        <topology evidence="1">Multi-pass membrane protein</topology>
    </subcellularLocation>
</comment>